<name>A0AA46WWH5_RHORH</name>
<organism evidence="1 2">
    <name type="scientific">Rhodococcus rhodochrous</name>
    <dbReference type="NCBI Taxonomy" id="1829"/>
    <lineage>
        <taxon>Bacteria</taxon>
        <taxon>Bacillati</taxon>
        <taxon>Actinomycetota</taxon>
        <taxon>Actinomycetes</taxon>
        <taxon>Mycobacteriales</taxon>
        <taxon>Nocardiaceae</taxon>
        <taxon>Rhodococcus</taxon>
    </lineage>
</organism>
<dbReference type="EMBL" id="CP083974">
    <property type="protein sequence ID" value="UZF45723.1"/>
    <property type="molecule type" value="Genomic_DNA"/>
</dbReference>
<dbReference type="AlphaFoldDB" id="A0AA46WWH5"/>
<dbReference type="RefSeq" id="WP_265572595.1">
    <property type="nucleotide sequence ID" value="NZ_CP083974.1"/>
</dbReference>
<evidence type="ECO:0000313" key="2">
    <source>
        <dbReference type="Proteomes" id="UP001162740"/>
    </source>
</evidence>
<evidence type="ECO:0000313" key="1">
    <source>
        <dbReference type="EMBL" id="UZF45723.1"/>
    </source>
</evidence>
<dbReference type="Proteomes" id="UP001162740">
    <property type="component" value="Chromosome"/>
</dbReference>
<accession>A0AA46WWH5</accession>
<reference evidence="1 2" key="1">
    <citation type="journal article" date="2021" name="Front. Microbiol.">
        <title>Bacterial Transformation of Aromatic Monomers in Softwood Black Liquor.</title>
        <authorList>
            <person name="Navas L.E."/>
            <person name="Dexter G."/>
            <person name="Liu J."/>
            <person name="Levy-Booth D."/>
            <person name="Cho M."/>
            <person name="Jang S.K."/>
            <person name="Mansfield S.D."/>
            <person name="Renneckar S."/>
            <person name="Mohn W.W."/>
            <person name="Eltis L.D."/>
        </authorList>
    </citation>
    <scope>NUCLEOTIDE SEQUENCE [LARGE SCALE GENOMIC DNA]</scope>
    <source>
        <strain evidence="1 2">GD02</strain>
    </source>
</reference>
<gene>
    <name evidence="1" type="ORF">KUM34_003260</name>
</gene>
<sequence length="108" mass="11299">MPAAHVTSVRHCLPQPNGRNADPAVVTAKIARIRASHVEPLHHPADRIADAVGPPRDHLLSIDPDQDGIDARVFRHTAVTAAAAVHLVRTPLLVCAGTAVAVVPVSAL</sequence>
<proteinExistence type="predicted"/>
<protein>
    <submittedName>
        <fullName evidence="1">Uncharacterized protein</fullName>
    </submittedName>
</protein>